<keyword evidence="5" id="KW-0539">Nucleus</keyword>
<name>A0A2N9EC09_FAGSY</name>
<evidence type="ECO:0000259" key="6">
    <source>
        <dbReference type="PROSITE" id="PS51005"/>
    </source>
</evidence>
<feature type="domain" description="NAC" evidence="6">
    <location>
        <begin position="1"/>
        <end position="176"/>
    </location>
</feature>
<reference evidence="7" key="1">
    <citation type="submission" date="2018-02" db="EMBL/GenBank/DDBJ databases">
        <authorList>
            <person name="Cohen D.B."/>
            <person name="Kent A.D."/>
        </authorList>
    </citation>
    <scope>NUCLEOTIDE SEQUENCE</scope>
</reference>
<evidence type="ECO:0000256" key="4">
    <source>
        <dbReference type="ARBA" id="ARBA00023163"/>
    </source>
</evidence>
<dbReference type="GO" id="GO:0006355">
    <property type="term" value="P:regulation of DNA-templated transcription"/>
    <property type="evidence" value="ECO:0007669"/>
    <property type="project" value="InterPro"/>
</dbReference>
<gene>
    <name evidence="7" type="ORF">FSB_LOCUS135</name>
</gene>
<organism evidence="7">
    <name type="scientific">Fagus sylvatica</name>
    <name type="common">Beechnut</name>
    <dbReference type="NCBI Taxonomy" id="28930"/>
    <lineage>
        <taxon>Eukaryota</taxon>
        <taxon>Viridiplantae</taxon>
        <taxon>Streptophyta</taxon>
        <taxon>Embryophyta</taxon>
        <taxon>Tracheophyta</taxon>
        <taxon>Spermatophyta</taxon>
        <taxon>Magnoliopsida</taxon>
        <taxon>eudicotyledons</taxon>
        <taxon>Gunneridae</taxon>
        <taxon>Pentapetalae</taxon>
        <taxon>rosids</taxon>
        <taxon>fabids</taxon>
        <taxon>Fagales</taxon>
        <taxon>Fagaceae</taxon>
        <taxon>Fagus</taxon>
    </lineage>
</organism>
<evidence type="ECO:0000313" key="7">
    <source>
        <dbReference type="EMBL" id="SPC72253.1"/>
    </source>
</evidence>
<dbReference type="InterPro" id="IPR036093">
    <property type="entry name" value="NAC_dom_sf"/>
</dbReference>
<dbReference type="SUPFAM" id="SSF101941">
    <property type="entry name" value="NAC domain"/>
    <property type="match status" value="1"/>
</dbReference>
<evidence type="ECO:0000256" key="1">
    <source>
        <dbReference type="ARBA" id="ARBA00004123"/>
    </source>
</evidence>
<dbReference type="EMBL" id="OIVN01000002">
    <property type="protein sequence ID" value="SPC72253.1"/>
    <property type="molecule type" value="Genomic_DNA"/>
</dbReference>
<keyword evidence="3" id="KW-0238">DNA-binding</keyword>
<dbReference type="PANTHER" id="PTHR31989">
    <property type="entry name" value="NAC DOMAIN-CONTAINING PROTEIN 82-RELATED"/>
    <property type="match status" value="1"/>
</dbReference>
<evidence type="ECO:0000256" key="5">
    <source>
        <dbReference type="ARBA" id="ARBA00023242"/>
    </source>
</evidence>
<accession>A0A2N9EC09</accession>
<dbReference type="Pfam" id="PF02365">
    <property type="entry name" value="NAM"/>
    <property type="match status" value="1"/>
</dbReference>
<dbReference type="GO" id="GO:0005634">
    <property type="term" value="C:nucleus"/>
    <property type="evidence" value="ECO:0007669"/>
    <property type="project" value="UniProtKB-SubCell"/>
</dbReference>
<dbReference type="PROSITE" id="PS51005">
    <property type="entry name" value="NAC"/>
    <property type="match status" value="1"/>
</dbReference>
<dbReference type="InterPro" id="IPR003441">
    <property type="entry name" value="NAC-dom"/>
</dbReference>
<dbReference type="GO" id="GO:0003677">
    <property type="term" value="F:DNA binding"/>
    <property type="evidence" value="ECO:0007669"/>
    <property type="project" value="UniProtKB-KW"/>
</dbReference>
<comment type="subcellular location">
    <subcellularLocation>
        <location evidence="1">Nucleus</location>
    </subcellularLocation>
</comment>
<keyword evidence="4" id="KW-0804">Transcription</keyword>
<proteinExistence type="predicted"/>
<dbReference type="AlphaFoldDB" id="A0A2N9EC09"/>
<protein>
    <recommendedName>
        <fullName evidence="6">NAC domain-containing protein</fullName>
    </recommendedName>
</protein>
<evidence type="ECO:0000256" key="2">
    <source>
        <dbReference type="ARBA" id="ARBA00023015"/>
    </source>
</evidence>
<evidence type="ECO:0000256" key="3">
    <source>
        <dbReference type="ARBA" id="ARBA00023125"/>
    </source>
</evidence>
<sequence length="373" mass="42390">MGIKLLQGTGQEILLLYLYNKATGRSDCTTSTSIHECDLYGDKDPWKIWNEYCSNGGDQSGTNSLLKKKRMKKNEEDMYVFTKLKKKSVKSSRFDRTVGEIGAWKGEDSGVKLYYEDKNNRGTITKVHGIRKRFRYESSCNSVHDGRWTMYEYSLDGSMPIHAKFPDYVLCRIKKNDEPEKKRKLKDIQEKTEIMKENGSESKKAEHVHKKTKMVSFETQENKQLELICSSNNNNGIPAAMTTTTNANKVAAIDTELQHGGNRVIIDLSDDDHDNSTSEDAPVINNIGTTLVAEQSNSMESPSENIDCTRLMIEAPGVNESLDPIYDVNDHSDWAIAFAEELMEGQPQPMQETEIEMLPNVYFHEDWLGSKIK</sequence>
<dbReference type="Gene3D" id="2.170.150.80">
    <property type="entry name" value="NAC domain"/>
    <property type="match status" value="1"/>
</dbReference>
<keyword evidence="2" id="KW-0805">Transcription regulation</keyword>